<dbReference type="PANTHER" id="PTHR15629:SF2">
    <property type="entry name" value="SH3 DOMAIN-CONTAINING YSC84-LIKE PROTEIN 1"/>
    <property type="match status" value="1"/>
</dbReference>
<dbReference type="Proteomes" id="UP001321760">
    <property type="component" value="Unassembled WGS sequence"/>
</dbReference>
<feature type="region of interest" description="Disordered" evidence="1">
    <location>
        <begin position="116"/>
        <end position="139"/>
    </location>
</feature>
<reference evidence="3" key="2">
    <citation type="submission" date="2023-05" db="EMBL/GenBank/DDBJ databases">
        <authorList>
            <consortium name="Lawrence Berkeley National Laboratory"/>
            <person name="Steindorff A."/>
            <person name="Hensen N."/>
            <person name="Bonometti L."/>
            <person name="Westerberg I."/>
            <person name="Brannstrom I.O."/>
            <person name="Guillou S."/>
            <person name="Cros-Aarteil S."/>
            <person name="Calhoun S."/>
            <person name="Haridas S."/>
            <person name="Kuo A."/>
            <person name="Mondo S."/>
            <person name="Pangilinan J."/>
            <person name="Riley R."/>
            <person name="Labutti K."/>
            <person name="Andreopoulos B."/>
            <person name="Lipzen A."/>
            <person name="Chen C."/>
            <person name="Yanf M."/>
            <person name="Daum C."/>
            <person name="Ng V."/>
            <person name="Clum A."/>
            <person name="Ohm R."/>
            <person name="Martin F."/>
            <person name="Silar P."/>
            <person name="Natvig D."/>
            <person name="Lalanne C."/>
            <person name="Gautier V."/>
            <person name="Ament-Velasquez S.L."/>
            <person name="Kruys A."/>
            <person name="Hutchinson M.I."/>
            <person name="Powell A.J."/>
            <person name="Barry K."/>
            <person name="Miller A.N."/>
            <person name="Grigoriev I.V."/>
            <person name="Debuchy R."/>
            <person name="Gladieux P."/>
            <person name="Thoren M.H."/>
            <person name="Johannesson H."/>
        </authorList>
    </citation>
    <scope>NUCLEOTIDE SEQUENCE</scope>
    <source>
        <strain evidence="3">PSN243</strain>
    </source>
</reference>
<evidence type="ECO:0000256" key="1">
    <source>
        <dbReference type="SAM" id="MobiDB-lite"/>
    </source>
</evidence>
<sequence>MPRRTDTAYLYDAVNDNTDIFGYSHAATPAVDDDKDIQNHFRAETSALVQTPPTLIKQPTIPVVKYPKHPFHNAYYKLGAGAAWFANGFGLVSPFASALAWECRKAATILRKFTGEGDPLGPRMPRSPGKKTAPERRTRTTYPTLRQDDLQTAHGLVIFSLGLDLVEAVMVLPTAQAAEKFKESVQVTLDCGAGYSLGLWGHGLGLDLISNAAAYDDKPKIYARSRGLTLRVTMEAKYIGPRRAADELFYGTRTVTTNQILRGNVPQKGPAGGWPEGARPLMEVLVAEAGPCHWGISLNKEEYQ</sequence>
<dbReference type="PANTHER" id="PTHR15629">
    <property type="entry name" value="SH3YL1 PROTEIN"/>
    <property type="match status" value="1"/>
</dbReference>
<dbReference type="GO" id="GO:0035091">
    <property type="term" value="F:phosphatidylinositol binding"/>
    <property type="evidence" value="ECO:0007669"/>
    <property type="project" value="TreeGrafter"/>
</dbReference>
<dbReference type="AlphaFoldDB" id="A0AAV9GFC6"/>
<name>A0AAV9GFC6_9PEZI</name>
<accession>A0AAV9GFC6</accession>
<proteinExistence type="predicted"/>
<keyword evidence="4" id="KW-1185">Reference proteome</keyword>
<comment type="caution">
    <text evidence="3">The sequence shown here is derived from an EMBL/GenBank/DDBJ whole genome shotgun (WGS) entry which is preliminary data.</text>
</comment>
<dbReference type="EMBL" id="MU865954">
    <property type="protein sequence ID" value="KAK4446819.1"/>
    <property type="molecule type" value="Genomic_DNA"/>
</dbReference>
<dbReference type="InterPro" id="IPR007461">
    <property type="entry name" value="Ysc84_actin-binding"/>
</dbReference>
<evidence type="ECO:0000259" key="2">
    <source>
        <dbReference type="Pfam" id="PF04366"/>
    </source>
</evidence>
<evidence type="ECO:0000313" key="3">
    <source>
        <dbReference type="EMBL" id="KAK4446819.1"/>
    </source>
</evidence>
<protein>
    <recommendedName>
        <fullName evidence="2">Ysc84 actin-binding domain-containing protein</fullName>
    </recommendedName>
</protein>
<reference evidence="3" key="1">
    <citation type="journal article" date="2023" name="Mol. Phylogenet. Evol.">
        <title>Genome-scale phylogeny and comparative genomics of the fungal order Sordariales.</title>
        <authorList>
            <person name="Hensen N."/>
            <person name="Bonometti L."/>
            <person name="Westerberg I."/>
            <person name="Brannstrom I.O."/>
            <person name="Guillou S."/>
            <person name="Cros-Aarteil S."/>
            <person name="Calhoun S."/>
            <person name="Haridas S."/>
            <person name="Kuo A."/>
            <person name="Mondo S."/>
            <person name="Pangilinan J."/>
            <person name="Riley R."/>
            <person name="LaButti K."/>
            <person name="Andreopoulos B."/>
            <person name="Lipzen A."/>
            <person name="Chen C."/>
            <person name="Yan M."/>
            <person name="Daum C."/>
            <person name="Ng V."/>
            <person name="Clum A."/>
            <person name="Steindorff A."/>
            <person name="Ohm R.A."/>
            <person name="Martin F."/>
            <person name="Silar P."/>
            <person name="Natvig D.O."/>
            <person name="Lalanne C."/>
            <person name="Gautier V."/>
            <person name="Ament-Velasquez S.L."/>
            <person name="Kruys A."/>
            <person name="Hutchinson M.I."/>
            <person name="Powell A.J."/>
            <person name="Barry K."/>
            <person name="Miller A.N."/>
            <person name="Grigoriev I.V."/>
            <person name="Debuchy R."/>
            <person name="Gladieux P."/>
            <person name="Hiltunen Thoren M."/>
            <person name="Johannesson H."/>
        </authorList>
    </citation>
    <scope>NUCLEOTIDE SEQUENCE</scope>
    <source>
        <strain evidence="3">PSN243</strain>
    </source>
</reference>
<evidence type="ECO:0000313" key="4">
    <source>
        <dbReference type="Proteomes" id="UP001321760"/>
    </source>
</evidence>
<gene>
    <name evidence="3" type="ORF">QBC34DRAFT_440568</name>
</gene>
<dbReference type="Pfam" id="PF04366">
    <property type="entry name" value="Ysc84"/>
    <property type="match status" value="1"/>
</dbReference>
<feature type="domain" description="Ysc84 actin-binding" evidence="2">
    <location>
        <begin position="159"/>
        <end position="286"/>
    </location>
</feature>
<dbReference type="InterPro" id="IPR051702">
    <property type="entry name" value="SH3_domain_YSC84-like"/>
</dbReference>
<organism evidence="3 4">
    <name type="scientific">Podospora aff. communis PSN243</name>
    <dbReference type="NCBI Taxonomy" id="3040156"/>
    <lineage>
        <taxon>Eukaryota</taxon>
        <taxon>Fungi</taxon>
        <taxon>Dikarya</taxon>
        <taxon>Ascomycota</taxon>
        <taxon>Pezizomycotina</taxon>
        <taxon>Sordariomycetes</taxon>
        <taxon>Sordariomycetidae</taxon>
        <taxon>Sordariales</taxon>
        <taxon>Podosporaceae</taxon>
        <taxon>Podospora</taxon>
    </lineage>
</organism>